<dbReference type="EMBL" id="LAZR01046109">
    <property type="protein sequence ID" value="KKK97300.1"/>
    <property type="molecule type" value="Genomic_DNA"/>
</dbReference>
<feature type="compositionally biased region" description="Low complexity" evidence="1">
    <location>
        <begin position="96"/>
        <end position="112"/>
    </location>
</feature>
<evidence type="ECO:0000313" key="2">
    <source>
        <dbReference type="EMBL" id="KKK97300.1"/>
    </source>
</evidence>
<proteinExistence type="predicted"/>
<sequence>MAKPRCDKHKRSLPYCDACKEAVRLSLEAEAKADAGTPAEQEAERDAEAEEGQKVLDDALRKEESDALQEGIGFPGAAERTAPTVGVSGEGESELPEGSSTLAPPVEDDGPPVVGGTFPPDEPADWDKDIDKAEETMAEAGEFDPCEGCSGGCASSCEGHPDPGSEEFVAVMVTPQVRQLITAIENAISNGEEVTVIMGDAETRLRQEGRKEVIAMVREWFSDSMDTGAFKLLEHLEKKVR</sequence>
<feature type="region of interest" description="Disordered" evidence="1">
    <location>
        <begin position="30"/>
        <end position="112"/>
    </location>
</feature>
<name>A0A0F9AG83_9ZZZZ</name>
<protein>
    <submittedName>
        <fullName evidence="2">Uncharacterized protein</fullName>
    </submittedName>
</protein>
<comment type="caution">
    <text evidence="2">The sequence shown here is derived from an EMBL/GenBank/DDBJ whole genome shotgun (WGS) entry which is preliminary data.</text>
</comment>
<organism evidence="2">
    <name type="scientific">marine sediment metagenome</name>
    <dbReference type="NCBI Taxonomy" id="412755"/>
    <lineage>
        <taxon>unclassified sequences</taxon>
        <taxon>metagenomes</taxon>
        <taxon>ecological metagenomes</taxon>
    </lineage>
</organism>
<dbReference type="AlphaFoldDB" id="A0A0F9AG83"/>
<feature type="compositionally biased region" description="Basic and acidic residues" evidence="1">
    <location>
        <begin position="42"/>
        <end position="65"/>
    </location>
</feature>
<reference evidence="2" key="1">
    <citation type="journal article" date="2015" name="Nature">
        <title>Complex archaea that bridge the gap between prokaryotes and eukaryotes.</title>
        <authorList>
            <person name="Spang A."/>
            <person name="Saw J.H."/>
            <person name="Jorgensen S.L."/>
            <person name="Zaremba-Niedzwiedzka K."/>
            <person name="Martijn J."/>
            <person name="Lind A.E."/>
            <person name="van Eijk R."/>
            <person name="Schleper C."/>
            <person name="Guy L."/>
            <person name="Ettema T.J."/>
        </authorList>
    </citation>
    <scope>NUCLEOTIDE SEQUENCE</scope>
</reference>
<evidence type="ECO:0000256" key="1">
    <source>
        <dbReference type="SAM" id="MobiDB-lite"/>
    </source>
</evidence>
<accession>A0A0F9AG83</accession>
<gene>
    <name evidence="2" type="ORF">LCGC14_2654110</name>
</gene>